<feature type="region of interest" description="Disordered" evidence="1">
    <location>
        <begin position="1297"/>
        <end position="1375"/>
    </location>
</feature>
<gene>
    <name evidence="2" type="ORF">R3P38DRAFT_3210107</name>
</gene>
<feature type="compositionally biased region" description="Basic residues" evidence="1">
    <location>
        <begin position="143"/>
        <end position="155"/>
    </location>
</feature>
<evidence type="ECO:0000313" key="2">
    <source>
        <dbReference type="EMBL" id="KAK7012288.1"/>
    </source>
</evidence>
<evidence type="ECO:0000313" key="3">
    <source>
        <dbReference type="Proteomes" id="UP001362999"/>
    </source>
</evidence>
<feature type="compositionally biased region" description="Basic residues" evidence="1">
    <location>
        <begin position="200"/>
        <end position="210"/>
    </location>
</feature>
<feature type="compositionally biased region" description="Basic and acidic residues" evidence="1">
    <location>
        <begin position="1334"/>
        <end position="1351"/>
    </location>
</feature>
<evidence type="ECO:0000256" key="1">
    <source>
        <dbReference type="SAM" id="MobiDB-lite"/>
    </source>
</evidence>
<comment type="caution">
    <text evidence="2">The sequence shown here is derived from an EMBL/GenBank/DDBJ whole genome shotgun (WGS) entry which is preliminary data.</text>
</comment>
<feature type="region of interest" description="Disordered" evidence="1">
    <location>
        <begin position="1"/>
        <end position="214"/>
    </location>
</feature>
<name>A0AAW0AIG0_9AGAR</name>
<dbReference type="Proteomes" id="UP001362999">
    <property type="component" value="Unassembled WGS sequence"/>
</dbReference>
<sequence>MCLEEAHQAGLAGLSRANVSSVQPKTSIKFRGRKRKRQADTESEEDSEGEDAIRDLVKPRKLNKPRKAKKLTVSVFTHRRSLRDPSTHPQQESGKEEDGQENEVEDDGAHAGRYKQDWNAEDEDYNADDDDEKHSEFILKGKTSGKKNLKKRIHLRDKGNAEDSPMYDVEPFEEDASLSSRKGKKGPEPMSTEDTEIRRRAMNAKRRQSRAAKAPGPLIISREDQEQMAEFMTSVLFDHVKKLHSVSDGMAHAPTKLSALLSMDAAMREASSLAVAPDDNTFNEKVLPLVEVLHCLAEDPLHFNPQPWVAQGLLFDDTQQFLEPNKTARFYVRVATIPAKHVAQYILDRMLRRPSDIPYLAMTSLVYGLGVTEVQTMVASACARYGLADVALVVNDAIFQLEFPARVKEKMDTSQPMTLVYAGVCIAGTPGSRLYDDLYFRAHSRFVNWGKKLRWIVLCFTPANIPAPDGELSFRRNPLISRTEAFFVNALLGLGMNTTEGGSWVPCFQPSLQTKTLIQASNIALPVLSRIDGLDDSRRLKLEQFLDSEHKFWPKESVCVAQTLQSIKHNLINAAWTLQGTVVAVTIAEDITEEERSGRIGGIETETTGPALKEAAHSVALLHPHADLTDISEMRHIRGAFTNIYRMQEVVDRALHLALLSRLLTVVEPVLVVGWSNTVHHVFFRLELRDVFQGSDADISAFLGGNTQLARQVVPSIWYRDMMETVSGPYLKAIGVPFISFYGPHRHCVLLFIPNIEPGAAKHDPLLAPLQREIYHLVRGGIDEPAKALIAQDIFINGAFQHRDRESRLIRILGQLRHWLNTTGVDVALEGLKVQYRALKAAVTQLRSLHYRVVGDADDDSTCPEEAEEEVDSEDELRKVAPRRSIYAAVGLEARKEQLARFEADAELARLHGRPEDPFHIAPYKKPIGSPEFAAFILRADDGKDLVRRAASQGGSEGAIVRIADNFAAFELWKKDKAAARRVPDAAGVTPQMHTERQARQKILTAALASFADPRTLENHEFTEALRWFVCSRCSEVVLATSKNSKHCCGAGSEGVKITLESSPNQRRLVFIHDVLHNRQLLTILGQSPGFVPDGVVARTVDEVFADEANVIQLKSALPLDHARLQYKGVETMVYLPVALVDNSYLWVTLAVDVLLRDQCVPKLEPHTAEQLDFWRNSNDTLTTWAADRFLGKSHDKPLYIFKCRRGGFAVTTSIRSRLERPQYFLHDCAYTVDEYKKPEVAAARPKNPDQKANGPRSCPDQEIEPVGCLLELPPTHARVVWAIERLPNLVRISRSKAKEEGGEKAKKKGKKENAEMEDEGKEPTVKKRKEKKAKAGDGKGKGKEVEEVKVKTVKKRKVGQPKVGGNVAGPSNAN</sequence>
<feature type="compositionally biased region" description="Basic residues" evidence="1">
    <location>
        <begin position="28"/>
        <end position="37"/>
    </location>
</feature>
<accession>A0AAW0AIG0</accession>
<proteinExistence type="predicted"/>
<feature type="compositionally biased region" description="Polar residues" evidence="1">
    <location>
        <begin position="17"/>
        <end position="26"/>
    </location>
</feature>
<feature type="compositionally biased region" description="Basic residues" evidence="1">
    <location>
        <begin position="59"/>
        <end position="70"/>
    </location>
</feature>
<feature type="compositionally biased region" description="Acidic residues" evidence="1">
    <location>
        <begin position="119"/>
        <end position="131"/>
    </location>
</feature>
<reference evidence="2 3" key="1">
    <citation type="journal article" date="2024" name="J Genomics">
        <title>Draft genome sequencing and assembly of Favolaschia claudopus CIRM-BRFM 2984 isolated from oak limbs.</title>
        <authorList>
            <person name="Navarro D."/>
            <person name="Drula E."/>
            <person name="Chaduli D."/>
            <person name="Cazenave R."/>
            <person name="Ahrendt S."/>
            <person name="Wang J."/>
            <person name="Lipzen A."/>
            <person name="Daum C."/>
            <person name="Barry K."/>
            <person name="Grigoriev I.V."/>
            <person name="Favel A."/>
            <person name="Rosso M.N."/>
            <person name="Martin F."/>
        </authorList>
    </citation>
    <scope>NUCLEOTIDE SEQUENCE [LARGE SCALE GENOMIC DNA]</scope>
    <source>
        <strain evidence="2 3">CIRM-BRFM 2984</strain>
    </source>
</reference>
<dbReference type="EMBL" id="JAWWNJ010000066">
    <property type="protein sequence ID" value="KAK7012288.1"/>
    <property type="molecule type" value="Genomic_DNA"/>
</dbReference>
<feature type="region of interest" description="Disordered" evidence="1">
    <location>
        <begin position="1241"/>
        <end position="1261"/>
    </location>
</feature>
<feature type="compositionally biased region" description="Basic and acidic residues" evidence="1">
    <location>
        <begin position="107"/>
        <end position="118"/>
    </location>
</feature>
<feature type="compositionally biased region" description="Acidic residues" evidence="1">
    <location>
        <begin position="41"/>
        <end position="50"/>
    </location>
</feature>
<organism evidence="2 3">
    <name type="scientific">Favolaschia claudopus</name>
    <dbReference type="NCBI Taxonomy" id="2862362"/>
    <lineage>
        <taxon>Eukaryota</taxon>
        <taxon>Fungi</taxon>
        <taxon>Dikarya</taxon>
        <taxon>Basidiomycota</taxon>
        <taxon>Agaricomycotina</taxon>
        <taxon>Agaricomycetes</taxon>
        <taxon>Agaricomycetidae</taxon>
        <taxon>Agaricales</taxon>
        <taxon>Marasmiineae</taxon>
        <taxon>Mycenaceae</taxon>
        <taxon>Favolaschia</taxon>
    </lineage>
</organism>
<protein>
    <submittedName>
        <fullName evidence="2">Uncharacterized protein</fullName>
    </submittedName>
</protein>
<keyword evidence="3" id="KW-1185">Reference proteome</keyword>